<proteinExistence type="predicted"/>
<name>A0AAV2CNP7_9ROSI</name>
<evidence type="ECO:0000313" key="1">
    <source>
        <dbReference type="EMBL" id="CAL1357666.1"/>
    </source>
</evidence>
<accession>A0AAV2CNP7</accession>
<dbReference type="Proteomes" id="UP001497516">
    <property type="component" value="Chromosome 1"/>
</dbReference>
<evidence type="ECO:0000313" key="2">
    <source>
        <dbReference type="Proteomes" id="UP001497516"/>
    </source>
</evidence>
<protein>
    <submittedName>
        <fullName evidence="1">Uncharacterized protein</fullName>
    </submittedName>
</protein>
<dbReference type="EMBL" id="OZ034813">
    <property type="protein sequence ID" value="CAL1357666.1"/>
    <property type="molecule type" value="Genomic_DNA"/>
</dbReference>
<reference evidence="1 2" key="1">
    <citation type="submission" date="2024-04" db="EMBL/GenBank/DDBJ databases">
        <authorList>
            <person name="Fracassetti M."/>
        </authorList>
    </citation>
    <scope>NUCLEOTIDE SEQUENCE [LARGE SCALE GENOMIC DNA]</scope>
</reference>
<dbReference type="AlphaFoldDB" id="A0AAV2CNP7"/>
<sequence>MGFSLICLDLDGVEGSGGNRSGVDLGFSKWIESVRGNPGLLGISIFILFVLLKGEKDVSSFVDEASLAPLAILCSVRVIVSNSSLAWVVGVDDNIGIRSRRRGFWFHGGQRWLGFIGGLEMEAFMEFRWRLERRGCEQARR</sequence>
<gene>
    <name evidence="1" type="ORF">LTRI10_LOCUS5277</name>
</gene>
<keyword evidence="2" id="KW-1185">Reference proteome</keyword>
<organism evidence="1 2">
    <name type="scientific">Linum trigynum</name>
    <dbReference type="NCBI Taxonomy" id="586398"/>
    <lineage>
        <taxon>Eukaryota</taxon>
        <taxon>Viridiplantae</taxon>
        <taxon>Streptophyta</taxon>
        <taxon>Embryophyta</taxon>
        <taxon>Tracheophyta</taxon>
        <taxon>Spermatophyta</taxon>
        <taxon>Magnoliopsida</taxon>
        <taxon>eudicotyledons</taxon>
        <taxon>Gunneridae</taxon>
        <taxon>Pentapetalae</taxon>
        <taxon>rosids</taxon>
        <taxon>fabids</taxon>
        <taxon>Malpighiales</taxon>
        <taxon>Linaceae</taxon>
        <taxon>Linum</taxon>
    </lineage>
</organism>